<feature type="region of interest" description="Disordered" evidence="1">
    <location>
        <begin position="1"/>
        <end position="22"/>
    </location>
</feature>
<evidence type="ECO:0000313" key="4">
    <source>
        <dbReference type="Proteomes" id="UP000322699"/>
    </source>
</evidence>
<name>A0A5B1CH46_9BACT</name>
<dbReference type="EMBL" id="VRLW01000001">
    <property type="protein sequence ID" value="KAA1260518.1"/>
    <property type="molecule type" value="Genomic_DNA"/>
</dbReference>
<evidence type="ECO:0000259" key="2">
    <source>
        <dbReference type="Pfam" id="PF20009"/>
    </source>
</evidence>
<proteinExistence type="predicted"/>
<dbReference type="Gene3D" id="2.60.120.380">
    <property type="match status" value="4"/>
</dbReference>
<feature type="region of interest" description="Disordered" evidence="1">
    <location>
        <begin position="2314"/>
        <end position="2333"/>
    </location>
</feature>
<sequence length="5379" mass="560817">MTLRDSRLRSANEPTQRKASIRGLSDRLKRKRRRKDRRLLSETLEQRQLLAGPDLIGIQPNEGSLLADGTVLNVSPNELVFRFDDNTEIDESSLSGIRITRAGEDGVFESATATSDLGTGGAILVEFRSIQTGSLGNDVELNFTSSFRTGSSLPQISVTGKTVSIDVNNNPGQPTRVLDLISAIANNPASAGLVEAVQVSGSSQTDIGTRVPDDLNLTLIGANAAEAVTDFNTGGAVRLRIVSQLPGVDGRGTIVELERRNFGGPANPVVIVTDQTIRVQLNSAPGSESTAADFVNAINNNPESAALITTAVQEGDINVRIGGGTTAFAPLTLSGVTDVVVNPGFVGLGDSPREVVFRFAEPLPDDTYQIDILGSSASGLRGVDGELFQDGTDLTQRFEINLGPKVVAVVPEPVRRSANGSLSPEIGKIEVHFNDDDLNLSLAQTPSFYQLIFTNDTATNVDDEPVIPASVSYNNVTNIATLDFGRPLSRIPDPNNAGQFLEGAARLRVGTSEGLPAQPTEVSLAVSSSNVIEPGDTFDSAFDLNSQWSVGATTTSSARLSSEIFNTQPFELDLPGPDLPGSRNIRPDDPSRLTRTVPLDYVRNGADVVDGISVIQYDFAPSWLGDDPNAPGILEDRTYFNTISEQQRERVREVMQLYSEYLGISFVEVEGAPTSDAFISIAVGDLYGGDERATSGDGDIAVVTRDRDGDGIADLGVLDFQDFDESTDDQFGGEFFRGAFFVVGQLLGYGYADDLPQPVTQSTDFIFTPGTDNEPAFPALADILHGQFLYRPDSTDIDLYRFTLGSRGQLSIETIAERLADASLLDTSLRLYRDTGNGAFEEIAQNDDYFSNDSLIDLEVEAGTYVIGVSARGNTNYDPAVEGSGFGGLTEGDYELAIDFKPSITNAILDTTGVALDGDGDNRPGGVFDFWFVPSDSNNTIYVDKAAPAGGGPLGSVGNPFREIDMALAAADPGDTVRVIGNGGTDGRVETVTDNFSYQIGFANNGTALVDGTSLNLPQGVRMVIDSGAILKLSGSRIGVGSVSPLIDASDSALQVLGTPSIITATGQPARDATNNIIPGSVYFTSINDTTLGMGNSSQVIRQPGPGDWGGIDFRGDLDAADESRRNRELEGVFLNHIQMADIRYGGGAVSIGGRSVVVSPVDMAVTRATVINSRIRDSADAAIAATPDTFTETRFTDPFYQSGNLFTPDYTRVGPDISGNTIIDNSINGLFIRVVTRTGDVLETIGTAARFDDTDIVHVLAENLIIEGTAGGPILQSSAPSSLLVKSDPVNADGNIAPGRYTYRITNVNSSGIESAASQPTVSVTTTQTGGIRLQQLPAITSGNDFVSRRLYRATIDPTSGLPGQFQLVAQLNASSTSFTDRQATGTTVLSINDTVLRSRLDASLKIDPGTVIKIDGARIEARFGANLIAEGLPSQPIVFTSLEDQRYGGGGTFDTNDRGESGELNPGDWGGLYIGHASSASIDQAVVAGAGGTTRVEGGFASFNAIEIHQGRLRLTNSVLEQNADGRGDLFGDRVGRGDNASGTIFVRAAAPVITGNSFVGGEGAALSLDINSLSSIEVVDPGRSTGMIDRSATVGNSGPLIEDNILSGNAINGLIVRGGQLATAGVWDDVDIVHVVNDSIEIPNQHIFGGLKLQSDARGSLVVKFESTETSTAGIVVGGSLVSATEQFRDIPDRIGGSLQVVGHPDFPVILTTLADDSAGAGFTLDGVAQVDTNNDGIIGVDLSEQRNDGLVRLPTGPEVDQGNLIDNDVSQEIPGFFSTLIGNGNDVLNSGVTVQEASTAQILIDEDFVTRYTTFVTTTTGVVNLAATTITQEATLIANDMVESRGTFTGPNGEVTWIATSSFVNGTTRLNSLIELDGGEAALGDISVVSYLDEDVGTVDDILVTRGTPGEADFRAFTINSVSRVGFSQGGFYIDDGVNLANATYEGWAADQFNELETAIIDGTQTFSVPGDIDLVDLPQQTDADFGISFGPADVTTAFSWVVDPTATNARVTSFLEVLATDAAVGPALPQPGAWNGIVVREAADDRNVVAVAESEPVRTAFIDNNSIPSQSQFVGELAPSEKAGDENRRLGFIVDGAITQRSDVDVYSFIGQSGTEVWLDIDRTGNQLDSVVELIDANGRVLVSSNDSQLAETNPAALFVASNVNPDAAQAMSVVTERVNSQEITISESIVDATAGVITLGIAGEDTIDIPVAAFLVDPALAIETALETAYPDQLGDITASLNRRSAREFSASNPGIISRFGDDFVIQLRFDGAAFVGRTVPTILVSTVGVVGTTAVTATVTERTLGSQTQDAYSSNPKDAGLRVRLPGENGTRNLYHVRVRSSNTTNPLDFATLTDPNQVGDGLSQGKYQLQIRLSEVDERAGTQFNFADVRYATNGLQIIGQPLHSPLLGEEYEVPGDNGSLANAQPLGDFGNANDSAANSNLLQTDNASKSFAGSLDSATDVDWYSFTVNYEDITRFDGDAELFFSTVFDLDYAAGFARADMAIYVFNAAGELILVGGDSNIADDLPGLASSSNTNDLSRGSAAPEDPYIGAAELSEGNYFVAVSNQQQVPAPLDQFFNADSANPLLRLEPIDSVTRIAEDRIGFSGGGTATLPTTPLLFDNESIIDYSLDDVLLYVNTGSSLVLVNPFTGQNYGTVGTFDDEIEEVAFRANGELFAYSGFGNRVRDDNNWFYYRIDTGTAALSAPLGLPGAGVDTFSQAFDDEGVPSVAVGDVGLDVEGTTIASFGGSESGFFVANRPADFNGVVGRYSTNILYDFIPETGVASGNDVVFVNGILTGAGTIPREIGQIQTAPQGGISSQLGITAPVETNAAGVRVPSLVDGDTFTLTDGTDTITFEIESGVTLSTSGTAVFDGDQVTVDTQVFEFNTGARLQLSQAAPAGNLADGTIVELVGDGGNIVQFEFTRDDVVGLNSVPIVTLNEIGQPLAADLIASSFANQINANIPGLQAVAIGDEVTFNGAVAPSINVVGDGVTQLGDGTVSAGAIAVNVSEFSNSATLISRLAGAMRSVGISVVADGSQLSLPGGNAVTLNTTALTQSGDAGTGTNETVLAFPGDTAATVAQRISLAVADAFGAGSNIAITPSTASGRSLNITGGFLDAAPISANGALVAGGLGQDGIVTGIELVTETNGAQSLYALDTNGGLYVIAGGELSTSGARQIGTPVATATDLIRIGQTGVTFSGLRSGPVSFNGGELRQTLFGITTAGDIYAFNTAGELQNIFAGGRSVISTGVGGARGLDFSTLGFNLWHTTNQRGADPGHGINEIFNGTRGSSPGGSSLAFTYEAGAFNGLYPTAERPVVLNNDGSVANPRQDGAAVEDTYNLPGGAKGVIQSNAFSLDGYSADDEPMLYFNYFLETDGSDSISGDRDALRVYVITSDGAQHLVASNNTARGVGLFDDEFDDPAAVGQYDDDIDVDVQQLFDNTDSWRQARVPVGSFAGQAGLSLRIEFSTAGTTDTGSLRLRTTAGDQLVDGDTFRIGGETFAIDLSPAISVPSGPQLSALYADPTALATITIDGQTYVLDDGNRTGITTENRIELITGSTTSVSQLTASEIAGLVTEAVRLSPPPNTIVNNLNFSERQDSDPVAIVGRDDRTFEAISLPYSGGNVTLVGQGQLGNDSVVGDFNNPASAAVNATNVDDVDLFRIELEELSTLDVDVTGVNQFATPFDVAIRLFDASGVELFAQPTENNTKSFNIAETGTYFIGISGLANAVYSPLFDSATTPDDTAGTYQATFAIGSNVAIQSVGNLVELQGLESVSATPGNLFTISGQNTVAGISVPISRLMTASQVAAEVQQVLADRFANGITEVLPTDGSSVLIPSLTIDDPGPFVNSSQRSGDQFGSGAVGGAENNEFEGVYLDDFIIGFAERGEIATGSAAAPGDFITDLRSEFPNPANPTSQLDTGSYQVEIRGASEYVNSGAGSQFRTFDTNTRLSESRFLDALPASEIRDGSTFEIFDGRNTVTFEFDQLDSDGNSDGATPGNVQVPFTLTTVQPGSESIDPITNLPIAGTGIVRPETAAEVAANIIAAISRSEVQSVINVPALPVSGIDGGTTSRVNLFADVVVNNDGGALAGVGRNDLRGDDNADRDVQGVIMVENSRFLFNSEYGIALDHGLTATVAGTEGPAVVRYPRNLVELNTESIKPGVIVQSNVIAFNGTGGLQINGIGLGAGETQSDPIAFDRIVNNTIIGGSITPGPEAPAATIQGVLFEQGLISFADSIVAYEPDLGSAEPNTIFQNQAAILGAPELPGRGGEPVDGDSTLSLGLGGSVTIQFTNNLLTGSGDSRGDLIVFETGAVESVSVEISRDGEFFENVGTVGGLTNTVDLDAFGFGTQDQFAFVRLTDLRQGDNTSATLGADIDAVGAISSVSVDSFDPGGIGIELVGNAAPALLNNIISNSATGISVDANNALTILGANTYYRNTTNVPDGVGVGEFAQELSDAEVVFVGASELVFAPAAGSEIIDSSIDSLQDRASLTTVKNPLGLPPSPILAPRLDVNGQLRVDDPNVETPSGLGERVFKDRGASDRGDLVGPRIVLLTPLADNLDVQSGVVSVFGQAPSFFDIQLIDGLAPADVVPGTGIDDRSVSSASVLLLRDNVALTEGIDYRFGYNPSTNVIRLTPIAGVWEQDSTYVIRVLDGSDAIVQSTDGDQYTDGDVFSLLDLQNQTTRFEYETGIVLNFDEETLADDAADGIIFEAFDGTNTVIFELDNDGLFDPLNTPVTVPLAGNDALLAVALADAINASILNLTATADGLSVQLQGTNPLSSITASTGLVISGAIGTEQGFGIQIPTEGADVAASVVDGQSFVVRRGTVVERIFEFDSDNVLENVGATPIALPVGITLDQLALQMVNAIGGSGLGLAPENAGFGRVVLGGDSTYSIELVDSTLTQIGFAGQSATVPIVVGIDQTDLQIAEVISDAITGAGIPGVATSVADRRIFLEGTGGVNGVGAVDTVTVSDEVGNQLQSNQAGGRTELTIFVGGGFDYGDAPAPYLSSAVDGGPRHAVDPGFAIGVNVSPDSDAKLPNGDDDDGVTIGNVRSGFSSNLTVQITNDQNTPFFLDAWFDWNRNGVFEASEVQRFGSAGLGRAVLATGVNNILLAAPATAVAGETYARFRLTPAQNVGTVTATGDAVDLSGQLQIGEVEDVQFVIANNPFQNTKTDNVNVPAQDLRNDVNDSGSVTPLDALNVVNALSRNGGSSIRLDSAVLPTGLPPFPDVNGDGVVTTLDALNVINYLARTLSNANGEQVFATQAEGEQVQIVSQTVSDADAIGYAPVASGVMASGSTRIGDLLIAETQETTTTSSIEPAVAEKTSVFDSAESVKLDSIVDSLAQDTSSARSSELEGSDVRDQVFASF</sequence>
<dbReference type="RefSeq" id="WP_149752817.1">
    <property type="nucleotide sequence ID" value="NZ_LWSK01000002.1"/>
</dbReference>
<reference evidence="3 4" key="1">
    <citation type="submission" date="2019-08" db="EMBL/GenBank/DDBJ databases">
        <title>Deep-cultivation of Planctomycetes and their phenomic and genomic characterization uncovers novel biology.</title>
        <authorList>
            <person name="Wiegand S."/>
            <person name="Jogler M."/>
            <person name="Boedeker C."/>
            <person name="Pinto D."/>
            <person name="Vollmers J."/>
            <person name="Rivas-Marin E."/>
            <person name="Kohn T."/>
            <person name="Peeters S.H."/>
            <person name="Heuer A."/>
            <person name="Rast P."/>
            <person name="Oberbeckmann S."/>
            <person name="Bunk B."/>
            <person name="Jeske O."/>
            <person name="Meyerdierks A."/>
            <person name="Storesund J.E."/>
            <person name="Kallscheuer N."/>
            <person name="Luecker S."/>
            <person name="Lage O.M."/>
            <person name="Pohl T."/>
            <person name="Merkel B.J."/>
            <person name="Hornburger P."/>
            <person name="Mueller R.-W."/>
            <person name="Bruemmer F."/>
            <person name="Labrenz M."/>
            <person name="Spormann A.M."/>
            <person name="Op Den Camp H."/>
            <person name="Overmann J."/>
            <person name="Amann R."/>
            <person name="Jetten M.S.M."/>
            <person name="Mascher T."/>
            <person name="Medema M.H."/>
            <person name="Devos D.P."/>
            <person name="Kaster A.-K."/>
            <person name="Ovreas L."/>
            <person name="Rohde M."/>
            <person name="Galperin M.Y."/>
            <person name="Jogler C."/>
        </authorList>
    </citation>
    <scope>NUCLEOTIDE SEQUENCE [LARGE SCALE GENOMIC DNA]</scope>
    <source>
        <strain evidence="3 4">LF1</strain>
    </source>
</reference>
<dbReference type="GO" id="GO:0008237">
    <property type="term" value="F:metallopeptidase activity"/>
    <property type="evidence" value="ECO:0007669"/>
    <property type="project" value="InterPro"/>
</dbReference>
<protein>
    <recommendedName>
        <fullName evidence="2">GEVED domain-containing protein</fullName>
    </recommendedName>
</protein>
<dbReference type="InterPro" id="IPR024079">
    <property type="entry name" value="MetalloPept_cat_dom_sf"/>
</dbReference>
<dbReference type="GO" id="GO:0004553">
    <property type="term" value="F:hydrolase activity, hydrolyzing O-glycosyl compounds"/>
    <property type="evidence" value="ECO:0007669"/>
    <property type="project" value="InterPro"/>
</dbReference>
<keyword evidence="4" id="KW-1185">Reference proteome</keyword>
<dbReference type="GO" id="GO:0000272">
    <property type="term" value="P:polysaccharide catabolic process"/>
    <property type="evidence" value="ECO:0007669"/>
    <property type="project" value="InterPro"/>
</dbReference>
<dbReference type="Gene3D" id="3.40.390.10">
    <property type="entry name" value="Collagenase (Catalytic Domain)"/>
    <property type="match status" value="1"/>
</dbReference>
<dbReference type="InterPro" id="IPR006626">
    <property type="entry name" value="PbH1"/>
</dbReference>
<evidence type="ECO:0000313" key="3">
    <source>
        <dbReference type="EMBL" id="KAA1260518.1"/>
    </source>
</evidence>
<feature type="domain" description="GEVED" evidence="2">
    <location>
        <begin position="5084"/>
        <end position="5169"/>
    </location>
</feature>
<accession>A0A5B1CH46</accession>
<feature type="compositionally biased region" description="Polar residues" evidence="1">
    <location>
        <begin position="2314"/>
        <end position="2323"/>
    </location>
</feature>
<dbReference type="InterPro" id="IPR045474">
    <property type="entry name" value="GEVED"/>
</dbReference>
<dbReference type="OrthoDB" id="247526at2"/>
<gene>
    <name evidence="3" type="ORF">LF1_30580</name>
</gene>
<dbReference type="SUPFAM" id="SSF63446">
    <property type="entry name" value="Type I dockerin domain"/>
    <property type="match status" value="1"/>
</dbReference>
<dbReference type="SMART" id="SM00710">
    <property type="entry name" value="PbH1"/>
    <property type="match status" value="9"/>
</dbReference>
<dbReference type="InterPro" id="IPR036439">
    <property type="entry name" value="Dockerin_dom_sf"/>
</dbReference>
<dbReference type="Pfam" id="PF00404">
    <property type="entry name" value="Dockerin_1"/>
    <property type="match status" value="1"/>
</dbReference>
<comment type="caution">
    <text evidence="3">The sequence shown here is derived from an EMBL/GenBank/DDBJ whole genome shotgun (WGS) entry which is preliminary data.</text>
</comment>
<organism evidence="3 4">
    <name type="scientific">Rubripirellula obstinata</name>
    <dbReference type="NCBI Taxonomy" id="406547"/>
    <lineage>
        <taxon>Bacteria</taxon>
        <taxon>Pseudomonadati</taxon>
        <taxon>Planctomycetota</taxon>
        <taxon>Planctomycetia</taxon>
        <taxon>Pirellulales</taxon>
        <taxon>Pirellulaceae</taxon>
        <taxon>Rubripirellula</taxon>
    </lineage>
</organism>
<evidence type="ECO:0000256" key="1">
    <source>
        <dbReference type="SAM" id="MobiDB-lite"/>
    </source>
</evidence>
<dbReference type="InterPro" id="IPR002105">
    <property type="entry name" value="Dockerin_1_rpt"/>
</dbReference>
<feature type="compositionally biased region" description="Basic and acidic residues" evidence="1">
    <location>
        <begin position="1"/>
        <end position="10"/>
    </location>
</feature>
<dbReference type="Pfam" id="PF20009">
    <property type="entry name" value="GEVED"/>
    <property type="match status" value="1"/>
</dbReference>
<dbReference type="Proteomes" id="UP000322699">
    <property type="component" value="Unassembled WGS sequence"/>
</dbReference>